<gene>
    <name evidence="1" type="ORF">HPB47_024148</name>
</gene>
<accession>A0AC60Q5L8</accession>
<evidence type="ECO:0000313" key="2">
    <source>
        <dbReference type="Proteomes" id="UP000805193"/>
    </source>
</evidence>
<dbReference type="EMBL" id="JABSTQ010009469">
    <property type="protein sequence ID" value="KAG0428900.1"/>
    <property type="molecule type" value="Genomic_DNA"/>
</dbReference>
<organism evidence="1 2">
    <name type="scientific">Ixodes persulcatus</name>
    <name type="common">Taiga tick</name>
    <dbReference type="NCBI Taxonomy" id="34615"/>
    <lineage>
        <taxon>Eukaryota</taxon>
        <taxon>Metazoa</taxon>
        <taxon>Ecdysozoa</taxon>
        <taxon>Arthropoda</taxon>
        <taxon>Chelicerata</taxon>
        <taxon>Arachnida</taxon>
        <taxon>Acari</taxon>
        <taxon>Parasitiformes</taxon>
        <taxon>Ixodida</taxon>
        <taxon>Ixodoidea</taxon>
        <taxon>Ixodidae</taxon>
        <taxon>Ixodinae</taxon>
        <taxon>Ixodes</taxon>
    </lineage>
</organism>
<reference evidence="1 2" key="1">
    <citation type="journal article" date="2020" name="Cell">
        <title>Large-Scale Comparative Analyses of Tick Genomes Elucidate Their Genetic Diversity and Vector Capacities.</title>
        <authorList>
            <consortium name="Tick Genome and Microbiome Consortium (TIGMIC)"/>
            <person name="Jia N."/>
            <person name="Wang J."/>
            <person name="Shi W."/>
            <person name="Du L."/>
            <person name="Sun Y."/>
            <person name="Zhan W."/>
            <person name="Jiang J.F."/>
            <person name="Wang Q."/>
            <person name="Zhang B."/>
            <person name="Ji P."/>
            <person name="Bell-Sakyi L."/>
            <person name="Cui X.M."/>
            <person name="Yuan T.T."/>
            <person name="Jiang B.G."/>
            <person name="Yang W.F."/>
            <person name="Lam T.T."/>
            <person name="Chang Q.C."/>
            <person name="Ding S.J."/>
            <person name="Wang X.J."/>
            <person name="Zhu J.G."/>
            <person name="Ruan X.D."/>
            <person name="Zhao L."/>
            <person name="Wei J.T."/>
            <person name="Ye R.Z."/>
            <person name="Que T.C."/>
            <person name="Du C.H."/>
            <person name="Zhou Y.H."/>
            <person name="Cheng J.X."/>
            <person name="Dai P.F."/>
            <person name="Guo W.B."/>
            <person name="Han X.H."/>
            <person name="Huang E.J."/>
            <person name="Li L.F."/>
            <person name="Wei W."/>
            <person name="Gao Y.C."/>
            <person name="Liu J.Z."/>
            <person name="Shao H.Z."/>
            <person name="Wang X."/>
            <person name="Wang C.C."/>
            <person name="Yang T.C."/>
            <person name="Huo Q.B."/>
            <person name="Li W."/>
            <person name="Chen H.Y."/>
            <person name="Chen S.E."/>
            <person name="Zhou L.G."/>
            <person name="Ni X.B."/>
            <person name="Tian J.H."/>
            <person name="Sheng Y."/>
            <person name="Liu T."/>
            <person name="Pan Y.S."/>
            <person name="Xia L.Y."/>
            <person name="Li J."/>
            <person name="Zhao F."/>
            <person name="Cao W.C."/>
        </authorList>
    </citation>
    <scope>NUCLEOTIDE SEQUENCE [LARGE SCALE GENOMIC DNA]</scope>
    <source>
        <strain evidence="1">Iper-2018</strain>
    </source>
</reference>
<keyword evidence="2" id="KW-1185">Reference proteome</keyword>
<comment type="caution">
    <text evidence="1">The sequence shown here is derived from an EMBL/GenBank/DDBJ whole genome shotgun (WGS) entry which is preliminary data.</text>
</comment>
<dbReference type="Proteomes" id="UP000805193">
    <property type="component" value="Unassembled WGS sequence"/>
</dbReference>
<name>A0AC60Q5L8_IXOPE</name>
<proteinExistence type="predicted"/>
<feature type="non-terminal residue" evidence="1">
    <location>
        <position position="1"/>
    </location>
</feature>
<sequence>QDPAITCVNLIAISTCQSLFLTHCIKTKFVPPEVRALFGLVEPSWGHARRVGKIVKSEHWRQRVRMNLPPKKKGAATCANNVTVLGDVYLPGDVRMTREKGPKYSYEPSSKPHELLGMVRRVANRASEQNREQAISEGVDCLKHTVSRKPRK</sequence>
<protein>
    <submittedName>
        <fullName evidence="1">Uncharacterized protein</fullName>
    </submittedName>
</protein>
<evidence type="ECO:0000313" key="1">
    <source>
        <dbReference type="EMBL" id="KAG0428900.1"/>
    </source>
</evidence>